<feature type="compositionally biased region" description="Polar residues" evidence="1">
    <location>
        <begin position="74"/>
        <end position="84"/>
    </location>
</feature>
<evidence type="ECO:0000256" key="1">
    <source>
        <dbReference type="SAM" id="MobiDB-lite"/>
    </source>
</evidence>
<name>A0A0F8XPC5_9ZZZZ</name>
<reference evidence="2" key="1">
    <citation type="journal article" date="2015" name="Nature">
        <title>Complex archaea that bridge the gap between prokaryotes and eukaryotes.</title>
        <authorList>
            <person name="Spang A."/>
            <person name="Saw J.H."/>
            <person name="Jorgensen S.L."/>
            <person name="Zaremba-Niedzwiedzka K."/>
            <person name="Martijn J."/>
            <person name="Lind A.E."/>
            <person name="van Eijk R."/>
            <person name="Schleper C."/>
            <person name="Guy L."/>
            <person name="Ettema T.J."/>
        </authorList>
    </citation>
    <scope>NUCLEOTIDE SEQUENCE</scope>
</reference>
<comment type="caution">
    <text evidence="2">The sequence shown here is derived from an EMBL/GenBank/DDBJ whole genome shotgun (WGS) entry which is preliminary data.</text>
</comment>
<dbReference type="EMBL" id="LAZR01061709">
    <property type="protein sequence ID" value="KKK63035.1"/>
    <property type="molecule type" value="Genomic_DNA"/>
</dbReference>
<accession>A0A0F8XPC5</accession>
<protein>
    <submittedName>
        <fullName evidence="2">Uncharacterized protein</fullName>
    </submittedName>
</protein>
<gene>
    <name evidence="2" type="ORF">LCGC14_2998350</name>
</gene>
<feature type="region of interest" description="Disordered" evidence="1">
    <location>
        <begin position="102"/>
        <end position="126"/>
    </location>
</feature>
<evidence type="ECO:0000313" key="2">
    <source>
        <dbReference type="EMBL" id="KKK63035.1"/>
    </source>
</evidence>
<organism evidence="2">
    <name type="scientific">marine sediment metagenome</name>
    <dbReference type="NCBI Taxonomy" id="412755"/>
    <lineage>
        <taxon>unclassified sequences</taxon>
        <taxon>metagenomes</taxon>
        <taxon>ecological metagenomes</taxon>
    </lineage>
</organism>
<feature type="region of interest" description="Disordered" evidence="1">
    <location>
        <begin position="55"/>
        <end position="90"/>
    </location>
</feature>
<proteinExistence type="predicted"/>
<dbReference type="AlphaFoldDB" id="A0A0F8XPC5"/>
<sequence>MGFFDYIKEGIKNHFDKKKEDREMVEKWQKEVDLQKQQIFEDEFKKNALEVARGEAKKDAASKSGLQKLRATNRLRNLENNNMAPGSFFNKLSEYTQKNLAKRQENMKKTDEMRATAKKMREETKW</sequence>